<keyword evidence="9" id="KW-1185">Reference proteome</keyword>
<dbReference type="Proteomes" id="UP001164746">
    <property type="component" value="Chromosome 8"/>
</dbReference>
<evidence type="ECO:0000256" key="1">
    <source>
        <dbReference type="ARBA" id="ARBA00004141"/>
    </source>
</evidence>
<evidence type="ECO:0000313" key="9">
    <source>
        <dbReference type="Proteomes" id="UP001164746"/>
    </source>
</evidence>
<dbReference type="SUPFAM" id="SSF48652">
    <property type="entry name" value="Tetraspanin"/>
    <property type="match status" value="1"/>
</dbReference>
<protein>
    <recommendedName>
        <fullName evidence="6">Tetraspanin</fullName>
    </recommendedName>
</protein>
<dbReference type="PRINTS" id="PR00259">
    <property type="entry name" value="TMFOUR"/>
</dbReference>
<dbReference type="CDD" id="cd03127">
    <property type="entry name" value="tetraspanin_LEL"/>
    <property type="match status" value="1"/>
</dbReference>
<name>A0ABY7ESB7_MYAAR</name>
<reference evidence="7" key="1">
    <citation type="submission" date="2022-11" db="EMBL/GenBank/DDBJ databases">
        <title>Centuries of genome instability and evolution in soft-shell clam transmissible cancer (bioRxiv).</title>
        <authorList>
            <person name="Hart S.F.M."/>
            <person name="Yonemitsu M.A."/>
            <person name="Giersch R.M."/>
            <person name="Beal B.F."/>
            <person name="Arriagada G."/>
            <person name="Davis B.W."/>
            <person name="Ostrander E.A."/>
            <person name="Goff S.P."/>
            <person name="Metzger M.J."/>
        </authorList>
    </citation>
    <scope>NUCLEOTIDE SEQUENCE</scope>
    <source>
        <strain evidence="7">MELC-2E11</strain>
        <tissue evidence="7">Siphon/mantle</tissue>
    </source>
</reference>
<keyword evidence="4 6" id="KW-1133">Transmembrane helix</keyword>
<feature type="transmembrane region" description="Helical" evidence="6">
    <location>
        <begin position="12"/>
        <end position="34"/>
    </location>
</feature>
<dbReference type="InterPro" id="IPR018499">
    <property type="entry name" value="Tetraspanin/Peripherin"/>
</dbReference>
<evidence type="ECO:0000256" key="3">
    <source>
        <dbReference type="ARBA" id="ARBA00022692"/>
    </source>
</evidence>
<organism evidence="7 9">
    <name type="scientific">Mya arenaria</name>
    <name type="common">Soft-shell clam</name>
    <dbReference type="NCBI Taxonomy" id="6604"/>
    <lineage>
        <taxon>Eukaryota</taxon>
        <taxon>Metazoa</taxon>
        <taxon>Spiralia</taxon>
        <taxon>Lophotrochozoa</taxon>
        <taxon>Mollusca</taxon>
        <taxon>Bivalvia</taxon>
        <taxon>Autobranchia</taxon>
        <taxon>Heteroconchia</taxon>
        <taxon>Euheterodonta</taxon>
        <taxon>Imparidentia</taxon>
        <taxon>Neoheterodontei</taxon>
        <taxon>Myida</taxon>
        <taxon>Myoidea</taxon>
        <taxon>Myidae</taxon>
        <taxon>Mya</taxon>
    </lineage>
</organism>
<dbReference type="PANTHER" id="PTHR19282">
    <property type="entry name" value="TETRASPANIN"/>
    <property type="match status" value="1"/>
</dbReference>
<evidence type="ECO:0000256" key="2">
    <source>
        <dbReference type="ARBA" id="ARBA00006840"/>
    </source>
</evidence>
<evidence type="ECO:0000256" key="5">
    <source>
        <dbReference type="ARBA" id="ARBA00023136"/>
    </source>
</evidence>
<dbReference type="EMBL" id="CP111019">
    <property type="protein sequence ID" value="WAR11480.1"/>
    <property type="molecule type" value="Genomic_DNA"/>
</dbReference>
<comment type="subcellular location">
    <subcellularLocation>
        <location evidence="1 6">Membrane</location>
        <topology evidence="1 6">Multi-pass membrane protein</topology>
    </subcellularLocation>
</comment>
<dbReference type="InterPro" id="IPR008952">
    <property type="entry name" value="Tetraspanin_EC2_sf"/>
</dbReference>
<dbReference type="InterPro" id="IPR000301">
    <property type="entry name" value="Tetraspanin_animals"/>
</dbReference>
<comment type="similarity">
    <text evidence="2 6">Belongs to the tetraspanin (TM4SF) family.</text>
</comment>
<dbReference type="Pfam" id="PF00335">
    <property type="entry name" value="Tetraspanin"/>
    <property type="match status" value="1"/>
</dbReference>
<proteinExistence type="inferred from homology"/>
<dbReference type="PANTHER" id="PTHR19282:SF456">
    <property type="entry name" value="CD63 MOLECULE"/>
    <property type="match status" value="1"/>
</dbReference>
<evidence type="ECO:0000256" key="4">
    <source>
        <dbReference type="ARBA" id="ARBA00022989"/>
    </source>
</evidence>
<dbReference type="EMBL" id="CP111019">
    <property type="protein sequence ID" value="WAR11453.1"/>
    <property type="molecule type" value="Genomic_DNA"/>
</dbReference>
<evidence type="ECO:0000256" key="6">
    <source>
        <dbReference type="RuleBase" id="RU361218"/>
    </source>
</evidence>
<dbReference type="PIRSF" id="PIRSF002419">
    <property type="entry name" value="Tetraspanin"/>
    <property type="match status" value="1"/>
</dbReference>
<feature type="transmembrane region" description="Helical" evidence="6">
    <location>
        <begin position="188"/>
        <end position="213"/>
    </location>
</feature>
<feature type="transmembrane region" description="Helical" evidence="6">
    <location>
        <begin position="82"/>
        <end position="106"/>
    </location>
</feature>
<keyword evidence="5 6" id="KW-0472">Membrane</keyword>
<dbReference type="Gene3D" id="1.10.1450.10">
    <property type="entry name" value="Tetraspanin"/>
    <property type="match status" value="1"/>
</dbReference>
<feature type="transmembrane region" description="Helical" evidence="6">
    <location>
        <begin position="54"/>
        <end position="75"/>
    </location>
</feature>
<evidence type="ECO:0000313" key="8">
    <source>
        <dbReference type="EMBL" id="WAR11480.1"/>
    </source>
</evidence>
<gene>
    <name evidence="7" type="ORF">MAR_025633</name>
    <name evidence="8" type="ORF">MAR_025660</name>
</gene>
<keyword evidence="3 6" id="KW-0812">Transmembrane</keyword>
<evidence type="ECO:0000313" key="7">
    <source>
        <dbReference type="EMBL" id="WAR11453.1"/>
    </source>
</evidence>
<sequence>MVEGGMKCVRFLLFGFNLIFVLAAIGLIAIGAYVQIALKDYFDLIGGKFSTAAALLIAVGVIIFFIASFGCFGAYRQNRVCVLIFSALLIFIFILEISAGIAGYVYKSQVESYVEKYMKESIGKNNTKAWETVQKEFKCCGITNSTDWNGNIPQSCCKSPATGCQNNTANLYPQGCLKKFSDWVEDHVAIVGGVGIGFAFIQLIGIMFACCLARAIKKEYEVV</sequence>
<accession>A0ABY7ESB7</accession>